<name>A0A6N7PX34_9BACT</name>
<feature type="region of interest" description="Disordered" evidence="1">
    <location>
        <begin position="1"/>
        <end position="20"/>
    </location>
</feature>
<dbReference type="EMBL" id="WJIE01000010">
    <property type="protein sequence ID" value="MRG96077.1"/>
    <property type="molecule type" value="Genomic_DNA"/>
</dbReference>
<accession>A0A6N7PX34</accession>
<organism evidence="2 3">
    <name type="scientific">Polyangium spumosum</name>
    <dbReference type="NCBI Taxonomy" id="889282"/>
    <lineage>
        <taxon>Bacteria</taxon>
        <taxon>Pseudomonadati</taxon>
        <taxon>Myxococcota</taxon>
        <taxon>Polyangia</taxon>
        <taxon>Polyangiales</taxon>
        <taxon>Polyangiaceae</taxon>
        <taxon>Polyangium</taxon>
    </lineage>
</organism>
<dbReference type="RefSeq" id="WP_153822885.1">
    <property type="nucleotide sequence ID" value="NZ_WJIE01000010.1"/>
</dbReference>
<dbReference type="Proteomes" id="UP000440224">
    <property type="component" value="Unassembled WGS sequence"/>
</dbReference>
<proteinExistence type="predicted"/>
<reference evidence="2 3" key="1">
    <citation type="submission" date="2019-10" db="EMBL/GenBank/DDBJ databases">
        <title>A soil myxobacterium in the family Polyangiaceae.</title>
        <authorList>
            <person name="Li Y."/>
            <person name="Wang J."/>
        </authorList>
    </citation>
    <scope>NUCLEOTIDE SEQUENCE [LARGE SCALE GENOMIC DNA]</scope>
    <source>
        <strain evidence="2 3">DSM 14734</strain>
    </source>
</reference>
<gene>
    <name evidence="2" type="ORF">GF068_29770</name>
</gene>
<protein>
    <submittedName>
        <fullName evidence="2">Uncharacterized protein</fullName>
    </submittedName>
</protein>
<comment type="caution">
    <text evidence="2">The sequence shown here is derived from an EMBL/GenBank/DDBJ whole genome shotgun (WGS) entry which is preliminary data.</text>
</comment>
<evidence type="ECO:0000313" key="3">
    <source>
        <dbReference type="Proteomes" id="UP000440224"/>
    </source>
</evidence>
<sequence>MTGLTGCVGGAEPSEEMPAGSAVEQALEGTVLIEVGRTSPEMDLLIVRANHEVSIELAIEGAATFADGSTYQSIVAGPGDVVRLPAIQASDTADESFIQVKLDGIEQERQRIAVLPEGGIQKMKDAFAEMPGAILSVGEGFAVVDEGFVASEASAVGSSVGVMFVDEDQTVPLGLCIREAWGPGKVKWSFSNPSGSGYSSKPESSNNLVWAAAPEQATDGIYRRSWGCGNAYKIPDSCTATVNSSGSISYCCNLAMQQLGHVCQWVNPGAIGWPNCPL</sequence>
<evidence type="ECO:0000256" key="1">
    <source>
        <dbReference type="SAM" id="MobiDB-lite"/>
    </source>
</evidence>
<keyword evidence="3" id="KW-1185">Reference proteome</keyword>
<dbReference type="OrthoDB" id="9805434at2"/>
<evidence type="ECO:0000313" key="2">
    <source>
        <dbReference type="EMBL" id="MRG96077.1"/>
    </source>
</evidence>
<dbReference type="AlphaFoldDB" id="A0A6N7PX34"/>